<accession>A0A0G1RQV2</accession>
<comment type="caution">
    <text evidence="1">The sequence shown here is derived from an EMBL/GenBank/DDBJ whole genome shotgun (WGS) entry which is preliminary data.</text>
</comment>
<dbReference type="Proteomes" id="UP000034705">
    <property type="component" value="Unassembled WGS sequence"/>
</dbReference>
<sequence>MKTRPREQERVLFVRACETLPPLGIDDEVLAGVANAAVHQCATELLEAPVRSGYASEDDGFLGEE</sequence>
<reference evidence="1 2" key="1">
    <citation type="journal article" date="2015" name="Nature">
        <title>rRNA introns, odd ribosomes, and small enigmatic genomes across a large radiation of phyla.</title>
        <authorList>
            <person name="Brown C.T."/>
            <person name="Hug L.A."/>
            <person name="Thomas B.C."/>
            <person name="Sharon I."/>
            <person name="Castelle C.J."/>
            <person name="Singh A."/>
            <person name="Wilkins M.J."/>
            <person name="Williams K.H."/>
            <person name="Banfield J.F."/>
        </authorList>
    </citation>
    <scope>NUCLEOTIDE SEQUENCE [LARGE SCALE GENOMIC DNA]</scope>
</reference>
<evidence type="ECO:0000313" key="2">
    <source>
        <dbReference type="Proteomes" id="UP000034705"/>
    </source>
</evidence>
<protein>
    <submittedName>
        <fullName evidence="1">Uncharacterized protein</fullName>
    </submittedName>
</protein>
<name>A0A0G1RQV2_9BACT</name>
<gene>
    <name evidence="1" type="ORF">UX45_C0019G0011</name>
</gene>
<evidence type="ECO:0000313" key="1">
    <source>
        <dbReference type="EMBL" id="KKU32338.1"/>
    </source>
</evidence>
<dbReference type="EMBL" id="LCMG01000019">
    <property type="protein sequence ID" value="KKU32338.1"/>
    <property type="molecule type" value="Genomic_DNA"/>
</dbReference>
<dbReference type="AlphaFoldDB" id="A0A0G1RQV2"/>
<proteinExistence type="predicted"/>
<organism evidence="1 2">
    <name type="scientific">Candidatus Uhrbacteria bacterium GW2011_GWF2_46_218</name>
    <dbReference type="NCBI Taxonomy" id="1619001"/>
    <lineage>
        <taxon>Bacteria</taxon>
        <taxon>Candidatus Uhriibacteriota</taxon>
    </lineage>
</organism>